<evidence type="ECO:0000256" key="1">
    <source>
        <dbReference type="SAM" id="MobiDB-lite"/>
    </source>
</evidence>
<keyword evidence="3" id="KW-1185">Reference proteome</keyword>
<protein>
    <submittedName>
        <fullName evidence="2">Uncharacterized protein</fullName>
    </submittedName>
</protein>
<feature type="compositionally biased region" description="Polar residues" evidence="1">
    <location>
        <begin position="1"/>
        <end position="19"/>
    </location>
</feature>
<proteinExistence type="predicted"/>
<feature type="region of interest" description="Disordered" evidence="1">
    <location>
        <begin position="1"/>
        <end position="20"/>
    </location>
</feature>
<dbReference type="HOGENOM" id="CLU_3175430_0_0_1"/>
<name>X0C626_FUSOX</name>
<sequence>MSLQHFGSVHKSTPPSNYRRTMPFFPRGLHPGELDEVLLGMLRRCAL</sequence>
<dbReference type="AlphaFoldDB" id="X0C626"/>
<gene>
    <name evidence="2" type="ORF">FOQG_09942</name>
</gene>
<evidence type="ECO:0000313" key="2">
    <source>
        <dbReference type="EMBL" id="EXK86249.1"/>
    </source>
</evidence>
<evidence type="ECO:0000313" key="3">
    <source>
        <dbReference type="Proteomes" id="UP000030663"/>
    </source>
</evidence>
<accession>X0C626</accession>
<reference evidence="2 3" key="1">
    <citation type="submission" date="2011-11" db="EMBL/GenBank/DDBJ databases">
        <title>The Genome Sequence of Fusarium oxysporum PHW815.</title>
        <authorList>
            <consortium name="The Broad Institute Genome Sequencing Platform"/>
            <person name="Ma L.-J."/>
            <person name="Gale L.R."/>
            <person name="Schwartz D.C."/>
            <person name="Zhou S."/>
            <person name="Corby-Kistler H."/>
            <person name="Young S.K."/>
            <person name="Zeng Q."/>
            <person name="Gargeya S."/>
            <person name="Fitzgerald M."/>
            <person name="Haas B."/>
            <person name="Abouelleil A."/>
            <person name="Alvarado L."/>
            <person name="Arachchi H.M."/>
            <person name="Berlin A."/>
            <person name="Brown A."/>
            <person name="Chapman S.B."/>
            <person name="Chen Z."/>
            <person name="Dunbar C."/>
            <person name="Freedman E."/>
            <person name="Gearin G."/>
            <person name="Goldberg J."/>
            <person name="Griggs A."/>
            <person name="Gujja S."/>
            <person name="Heiman D."/>
            <person name="Howarth C."/>
            <person name="Larson L."/>
            <person name="Lui A."/>
            <person name="MacDonald P.J.P."/>
            <person name="Montmayeur A."/>
            <person name="Murphy C."/>
            <person name="Neiman D."/>
            <person name="Pearson M."/>
            <person name="Priest M."/>
            <person name="Roberts A."/>
            <person name="Saif S."/>
            <person name="Shea T."/>
            <person name="Shenoy N."/>
            <person name="Sisk P."/>
            <person name="Stolte C."/>
            <person name="Sykes S."/>
            <person name="Wortman J."/>
            <person name="Nusbaum C."/>
            <person name="Birren B."/>
        </authorList>
    </citation>
    <scope>NUCLEOTIDE SEQUENCE [LARGE SCALE GENOMIC DNA]</scope>
    <source>
        <strain evidence="2 3">54005</strain>
    </source>
</reference>
<dbReference type="EMBL" id="JH658386">
    <property type="protein sequence ID" value="EXK86249.1"/>
    <property type="molecule type" value="Genomic_DNA"/>
</dbReference>
<dbReference type="Proteomes" id="UP000030663">
    <property type="component" value="Unassembled WGS sequence"/>
</dbReference>
<organism evidence="2 3">
    <name type="scientific">Fusarium oxysporum f. sp. raphani 54005</name>
    <dbReference type="NCBI Taxonomy" id="1089458"/>
    <lineage>
        <taxon>Eukaryota</taxon>
        <taxon>Fungi</taxon>
        <taxon>Dikarya</taxon>
        <taxon>Ascomycota</taxon>
        <taxon>Pezizomycotina</taxon>
        <taxon>Sordariomycetes</taxon>
        <taxon>Hypocreomycetidae</taxon>
        <taxon>Hypocreales</taxon>
        <taxon>Nectriaceae</taxon>
        <taxon>Fusarium</taxon>
        <taxon>Fusarium oxysporum species complex</taxon>
    </lineage>
</organism>